<proteinExistence type="predicted"/>
<organism evidence="1 2">
    <name type="scientific">Bacillus mycoides</name>
    <dbReference type="NCBI Taxonomy" id="1405"/>
    <lineage>
        <taxon>Bacteria</taxon>
        <taxon>Bacillati</taxon>
        <taxon>Bacillota</taxon>
        <taxon>Bacilli</taxon>
        <taxon>Bacillales</taxon>
        <taxon>Bacillaceae</taxon>
        <taxon>Bacillus</taxon>
        <taxon>Bacillus cereus group</taxon>
    </lineage>
</organism>
<sequence>MGEFKMKIAVSEGKALKRETSLKLLRYAMLESKYKYAK</sequence>
<name>A0AAP8BCF9_BACMY</name>
<evidence type="ECO:0000313" key="2">
    <source>
        <dbReference type="Proteomes" id="UP000194131"/>
    </source>
</evidence>
<gene>
    <name evidence="1" type="ORF">S3E15_03004</name>
</gene>
<protein>
    <submittedName>
        <fullName evidence="1">Uncharacterized protein</fullName>
    </submittedName>
</protein>
<dbReference type="EMBL" id="MRWU01000027">
    <property type="protein sequence ID" value="OSX89690.1"/>
    <property type="molecule type" value="Genomic_DNA"/>
</dbReference>
<accession>A0AAP8BCF9</accession>
<reference evidence="1 2" key="1">
    <citation type="submission" date="2016-12" db="EMBL/GenBank/DDBJ databases">
        <title>Genome Sequences of Twelve Sporeforming Bacillus Species Isolated from Foods.</title>
        <authorList>
            <person name="De Jong A."/>
            <person name="Holsappel S."/>
            <person name="Kuipers O.P."/>
        </authorList>
    </citation>
    <scope>NUCLEOTIDE SEQUENCE [LARGE SCALE GENOMIC DNA]</scope>
    <source>
        <strain evidence="1 2">S3E15</strain>
    </source>
</reference>
<comment type="caution">
    <text evidence="1">The sequence shown here is derived from an EMBL/GenBank/DDBJ whole genome shotgun (WGS) entry which is preliminary data.</text>
</comment>
<evidence type="ECO:0000313" key="1">
    <source>
        <dbReference type="EMBL" id="OSX89690.1"/>
    </source>
</evidence>
<dbReference type="Proteomes" id="UP000194131">
    <property type="component" value="Unassembled WGS sequence"/>
</dbReference>
<dbReference type="AlphaFoldDB" id="A0AAP8BCF9"/>